<feature type="repeat" description="WD" evidence="8">
    <location>
        <begin position="270"/>
        <end position="311"/>
    </location>
</feature>
<dbReference type="PROSITE" id="PS50082">
    <property type="entry name" value="WD_REPEATS_2"/>
    <property type="match status" value="6"/>
</dbReference>
<dbReference type="Gene3D" id="1.20.960.30">
    <property type="match status" value="1"/>
</dbReference>
<dbReference type="CDD" id="cd00200">
    <property type="entry name" value="WD40"/>
    <property type="match status" value="1"/>
</dbReference>
<evidence type="ECO:0000256" key="4">
    <source>
        <dbReference type="ARBA" id="ARBA00023015"/>
    </source>
</evidence>
<dbReference type="FunFam" id="1.20.960.30:FF:000001">
    <property type="entry name" value="F-box-like/WD repeat-containing protein TBL1XR1"/>
    <property type="match status" value="1"/>
</dbReference>
<evidence type="ECO:0000313" key="11">
    <source>
        <dbReference type="Proteomes" id="UP001175271"/>
    </source>
</evidence>
<dbReference type="Pfam" id="PF00400">
    <property type="entry name" value="WD40"/>
    <property type="match status" value="7"/>
</dbReference>
<feature type="region of interest" description="Disordered" evidence="9">
    <location>
        <begin position="184"/>
        <end position="203"/>
    </location>
</feature>
<feature type="repeat" description="WD" evidence="8">
    <location>
        <begin position="326"/>
        <end position="357"/>
    </location>
</feature>
<evidence type="ECO:0000256" key="3">
    <source>
        <dbReference type="ARBA" id="ARBA00022737"/>
    </source>
</evidence>
<dbReference type="GO" id="GO:0000118">
    <property type="term" value="C:histone deacetylase complex"/>
    <property type="evidence" value="ECO:0007669"/>
    <property type="project" value="TreeGrafter"/>
</dbReference>
<dbReference type="GO" id="GO:0006357">
    <property type="term" value="P:regulation of transcription by RNA polymerase II"/>
    <property type="evidence" value="ECO:0007669"/>
    <property type="project" value="TreeGrafter"/>
</dbReference>
<feature type="compositionally biased region" description="Polar residues" evidence="9">
    <location>
        <begin position="165"/>
        <end position="179"/>
    </location>
</feature>
<dbReference type="PANTHER" id="PTHR22846">
    <property type="entry name" value="WD40 REPEAT PROTEIN"/>
    <property type="match status" value="1"/>
</dbReference>
<keyword evidence="4" id="KW-0805">Transcription regulation</keyword>
<dbReference type="EMBL" id="JAUCMV010000004">
    <property type="protein sequence ID" value="KAK0403331.1"/>
    <property type="molecule type" value="Genomic_DNA"/>
</dbReference>
<keyword evidence="3" id="KW-0677">Repeat</keyword>
<dbReference type="InterPro" id="IPR045183">
    <property type="entry name" value="Ebi-like"/>
</dbReference>
<proteinExistence type="inferred from homology"/>
<keyword evidence="5" id="KW-0804">Transcription</keyword>
<evidence type="ECO:0000256" key="2">
    <source>
        <dbReference type="ARBA" id="ARBA00022574"/>
    </source>
</evidence>
<dbReference type="SUPFAM" id="SSF50978">
    <property type="entry name" value="WD40 repeat-like"/>
    <property type="match status" value="1"/>
</dbReference>
<reference evidence="10" key="1">
    <citation type="submission" date="2023-06" db="EMBL/GenBank/DDBJ databases">
        <title>Genomic analysis of the entomopathogenic nematode Steinernema hermaphroditum.</title>
        <authorList>
            <person name="Schwarz E.M."/>
            <person name="Heppert J.K."/>
            <person name="Baniya A."/>
            <person name="Schwartz H.T."/>
            <person name="Tan C.-H."/>
            <person name="Antoshechkin I."/>
            <person name="Sternberg P.W."/>
            <person name="Goodrich-Blair H."/>
            <person name="Dillman A.R."/>
        </authorList>
    </citation>
    <scope>NUCLEOTIDE SEQUENCE</scope>
    <source>
        <strain evidence="10">PS9179</strain>
        <tissue evidence="10">Whole animal</tissue>
    </source>
</reference>
<dbReference type="InterPro" id="IPR036322">
    <property type="entry name" value="WD40_repeat_dom_sf"/>
</dbReference>
<protein>
    <recommendedName>
        <fullName evidence="12">LisH domain-containing protein</fullName>
    </recommendedName>
</protein>
<dbReference type="PRINTS" id="PR00320">
    <property type="entry name" value="GPROTEINBRPT"/>
</dbReference>
<organism evidence="10 11">
    <name type="scientific">Steinernema hermaphroditum</name>
    <dbReference type="NCBI Taxonomy" id="289476"/>
    <lineage>
        <taxon>Eukaryota</taxon>
        <taxon>Metazoa</taxon>
        <taxon>Ecdysozoa</taxon>
        <taxon>Nematoda</taxon>
        <taxon>Chromadorea</taxon>
        <taxon>Rhabditida</taxon>
        <taxon>Tylenchina</taxon>
        <taxon>Panagrolaimomorpha</taxon>
        <taxon>Strongyloidoidea</taxon>
        <taxon>Steinernematidae</taxon>
        <taxon>Steinernema</taxon>
    </lineage>
</organism>
<dbReference type="AlphaFoldDB" id="A0AA39HDM3"/>
<dbReference type="InterPro" id="IPR020472">
    <property type="entry name" value="WD40_PAC1"/>
</dbReference>
<evidence type="ECO:0008006" key="12">
    <source>
        <dbReference type="Google" id="ProtNLM"/>
    </source>
</evidence>
<feature type="repeat" description="WD" evidence="8">
    <location>
        <begin position="450"/>
        <end position="491"/>
    </location>
</feature>
<evidence type="ECO:0000313" key="10">
    <source>
        <dbReference type="EMBL" id="KAK0403331.1"/>
    </source>
</evidence>
<feature type="repeat" description="WD" evidence="8">
    <location>
        <begin position="534"/>
        <end position="575"/>
    </location>
</feature>
<dbReference type="FunFam" id="2.130.10.10:FF:000218">
    <property type="entry name" value="WD40 repeat-containing protein HOS15"/>
    <property type="match status" value="1"/>
</dbReference>
<dbReference type="PROSITE" id="PS50294">
    <property type="entry name" value="WD_REPEATS_REGION"/>
    <property type="match status" value="6"/>
</dbReference>
<evidence type="ECO:0000256" key="1">
    <source>
        <dbReference type="ARBA" id="ARBA00004123"/>
    </source>
</evidence>
<dbReference type="PANTHER" id="PTHR22846:SF2">
    <property type="entry name" value="F-BOX-LIKE_WD REPEAT-CONTAINING PROTEIN EBI"/>
    <property type="match status" value="1"/>
</dbReference>
<dbReference type="GO" id="GO:0003714">
    <property type="term" value="F:transcription corepressor activity"/>
    <property type="evidence" value="ECO:0007669"/>
    <property type="project" value="InterPro"/>
</dbReference>
<feature type="region of interest" description="Disordered" evidence="9">
    <location>
        <begin position="97"/>
        <end position="132"/>
    </location>
</feature>
<evidence type="ECO:0000256" key="8">
    <source>
        <dbReference type="PROSITE-ProRule" id="PRU00221"/>
    </source>
</evidence>
<dbReference type="PROSITE" id="PS00678">
    <property type="entry name" value="WD_REPEATS_1"/>
    <property type="match status" value="3"/>
</dbReference>
<dbReference type="InterPro" id="IPR006594">
    <property type="entry name" value="LisH"/>
</dbReference>
<evidence type="ECO:0000256" key="5">
    <source>
        <dbReference type="ARBA" id="ARBA00023163"/>
    </source>
</evidence>
<feature type="repeat" description="WD" evidence="8">
    <location>
        <begin position="492"/>
        <end position="533"/>
    </location>
</feature>
<comment type="subcellular location">
    <subcellularLocation>
        <location evidence="1">Nucleus</location>
    </subcellularLocation>
</comment>
<dbReference type="Gene3D" id="2.130.10.10">
    <property type="entry name" value="YVTN repeat-like/Quinoprotein amine dehydrogenase"/>
    <property type="match status" value="1"/>
</dbReference>
<keyword evidence="11" id="KW-1185">Reference proteome</keyword>
<dbReference type="SMART" id="SM00667">
    <property type="entry name" value="LisH"/>
    <property type="match status" value="1"/>
</dbReference>
<dbReference type="PROSITE" id="PS50896">
    <property type="entry name" value="LISH"/>
    <property type="match status" value="1"/>
</dbReference>
<evidence type="ECO:0000256" key="9">
    <source>
        <dbReference type="SAM" id="MobiDB-lite"/>
    </source>
</evidence>
<accession>A0AA39HDM3</accession>
<keyword evidence="6" id="KW-0539">Nucleus</keyword>
<dbReference type="InterPro" id="IPR015943">
    <property type="entry name" value="WD40/YVTN_repeat-like_dom_sf"/>
</dbReference>
<evidence type="ECO:0000256" key="7">
    <source>
        <dbReference type="ARBA" id="ARBA00025741"/>
    </source>
</evidence>
<dbReference type="InterPro" id="IPR001680">
    <property type="entry name" value="WD40_rpt"/>
</dbReference>
<sequence length="619" mass="67128">MTFNSDDLNFLVFRYLEEAGFRHTAYVFGNESHITHSNIDGTMVPAGGLVTLLQKALLYTEAELLAMKDEEDGPEVEKMVDSLSLIEAVMPNLPFHKVRKRKAPGAGPMKPEMPSSSSTPNPATTSSSGQIAAPQAQHLRNANGSAATLPLHRKVGGFDPMKYPANSQPSASTSAANAVPQQLGNHHLRPTPANGPPAPHHHHMNMERFLNGAASSSAKLKTGAAATALNLNNGSNNGERLATGRPEVETIVTAHNGELFEIERSRVSMLTGHESEVFMCAWNPKHDIIASGSGDSTARIWDLSEGPVQAQNRSRVLKHALKGNDEPNRNKDVTSLDWNASGKLLATGCYDGQARVWTADGDLQYTSSNHNGPIFALKWNPNGTLVLSAGVDKSTIIWNPVSNCTVQTFTFHTNSALDVDWISDDMFASCSTDQNIHVCKIGADRPIKTFSGHSNEVNAIRYDPKSKLLASCSDDMSLKIWSLEHEKALFNLKMHAKEIYTIRWSPAGKIIASASFDHTVKLWDATTGTLQRSLEKHTDPVYSVGFSPCGKYVASGSFDRCVLLWDVATGKHLMTYRGGDTDGGIFDVGFNSDGTKIGASASDGKVLVLDLRYMKSPMN</sequence>
<evidence type="ECO:0000256" key="6">
    <source>
        <dbReference type="ARBA" id="ARBA00023242"/>
    </source>
</evidence>
<feature type="region of interest" description="Disordered" evidence="9">
    <location>
        <begin position="152"/>
        <end position="179"/>
    </location>
</feature>
<dbReference type="InterPro" id="IPR019775">
    <property type="entry name" value="WD40_repeat_CS"/>
</dbReference>
<feature type="compositionally biased region" description="Low complexity" evidence="9">
    <location>
        <begin position="114"/>
        <end position="128"/>
    </location>
</feature>
<dbReference type="Pfam" id="PF08513">
    <property type="entry name" value="LisH"/>
    <property type="match status" value="1"/>
</dbReference>
<comment type="caution">
    <text evidence="10">The sequence shown here is derived from an EMBL/GenBank/DDBJ whole genome shotgun (WGS) entry which is preliminary data.</text>
</comment>
<keyword evidence="2 8" id="KW-0853">WD repeat</keyword>
<name>A0AA39HDM3_9BILA</name>
<dbReference type="SMART" id="SM00320">
    <property type="entry name" value="WD40"/>
    <property type="match status" value="8"/>
</dbReference>
<gene>
    <name evidence="10" type="ORF">QR680_016864</name>
</gene>
<feature type="repeat" description="WD" evidence="8">
    <location>
        <begin position="367"/>
        <end position="408"/>
    </location>
</feature>
<dbReference type="Proteomes" id="UP001175271">
    <property type="component" value="Unassembled WGS sequence"/>
</dbReference>
<comment type="similarity">
    <text evidence="7">Belongs to the WD repeat EBI family.</text>
</comment>